<dbReference type="Pfam" id="PF12697">
    <property type="entry name" value="Abhydrolase_6"/>
    <property type="match status" value="1"/>
</dbReference>
<dbReference type="PANTHER" id="PTHR43433:SF5">
    <property type="entry name" value="AB HYDROLASE-1 DOMAIN-CONTAINING PROTEIN"/>
    <property type="match status" value="1"/>
</dbReference>
<dbReference type="InterPro" id="IPR029058">
    <property type="entry name" value="AB_hydrolase_fold"/>
</dbReference>
<dbReference type="EMBL" id="JAFCNB010000027">
    <property type="protein sequence ID" value="MBP2708142.1"/>
    <property type="molecule type" value="Genomic_DNA"/>
</dbReference>
<comment type="caution">
    <text evidence="2">The sequence shown here is derived from an EMBL/GenBank/DDBJ whole genome shotgun (WGS) entry which is preliminary data.</text>
</comment>
<dbReference type="RefSeq" id="WP_210159404.1">
    <property type="nucleotide sequence ID" value="NZ_JAFCNB010000027.1"/>
</dbReference>
<dbReference type="Gene3D" id="3.40.50.1820">
    <property type="entry name" value="alpha/beta hydrolase"/>
    <property type="match status" value="1"/>
</dbReference>
<evidence type="ECO:0000313" key="3">
    <source>
        <dbReference type="Proteomes" id="UP000674234"/>
    </source>
</evidence>
<proteinExistence type="predicted"/>
<protein>
    <submittedName>
        <fullName evidence="2">Alpha/beta hydrolase</fullName>
    </submittedName>
</protein>
<keyword evidence="2" id="KW-0378">Hydrolase</keyword>
<dbReference type="SUPFAM" id="SSF53474">
    <property type="entry name" value="alpha/beta-Hydrolases"/>
    <property type="match status" value="1"/>
</dbReference>
<reference evidence="2" key="1">
    <citation type="submission" date="2021-02" db="EMBL/GenBank/DDBJ databases">
        <title>Draft genome sequence of Microbispora sp. RL4-1S isolated from rice leaves in Thailand.</title>
        <authorList>
            <person name="Muangham S."/>
            <person name="Duangmal K."/>
        </authorList>
    </citation>
    <scope>NUCLEOTIDE SEQUENCE</scope>
    <source>
        <strain evidence="2">RL4-1S</strain>
    </source>
</reference>
<dbReference type="InterPro" id="IPR050471">
    <property type="entry name" value="AB_hydrolase"/>
</dbReference>
<dbReference type="AlphaFoldDB" id="A0A940WR96"/>
<keyword evidence="3" id="KW-1185">Reference proteome</keyword>
<dbReference type="PANTHER" id="PTHR43433">
    <property type="entry name" value="HYDROLASE, ALPHA/BETA FOLD FAMILY PROTEIN"/>
    <property type="match status" value="1"/>
</dbReference>
<dbReference type="GO" id="GO:0046503">
    <property type="term" value="P:glycerolipid catabolic process"/>
    <property type="evidence" value="ECO:0007669"/>
    <property type="project" value="TreeGrafter"/>
</dbReference>
<sequence length="274" mass="29587">MRSATLAVPGASLYYEVRGRGPVLLLLPGGGGDAAVYDGFADALAEHYTVVTLDPRGYSRSRLDDPVPVDQRVETQSDDALRLIDHLAPSGEDVYVFGGSSGAIVALDMLARRPERLRRVVAHEPPYAALLPAPERGFFHEVHRVYVAEGLAAASAYFMEGIGGTVKPLPDPAALPPRSAEMMVRLTANFPVFMEHELRQFTSHVPDEAALTTAGDRLVLAAGRDTRGHLPYRPVAELARRLGREVVEFPGGHGGTMECPDEFGKLLIKVLAVN</sequence>
<evidence type="ECO:0000259" key="1">
    <source>
        <dbReference type="Pfam" id="PF12697"/>
    </source>
</evidence>
<feature type="domain" description="AB hydrolase-1" evidence="1">
    <location>
        <begin position="24"/>
        <end position="263"/>
    </location>
</feature>
<organism evidence="2 3">
    <name type="scientific">Microbispora oryzae</name>
    <dbReference type="NCBI Taxonomy" id="2806554"/>
    <lineage>
        <taxon>Bacteria</taxon>
        <taxon>Bacillati</taxon>
        <taxon>Actinomycetota</taxon>
        <taxon>Actinomycetes</taxon>
        <taxon>Streptosporangiales</taxon>
        <taxon>Streptosporangiaceae</taxon>
        <taxon>Microbispora</taxon>
    </lineage>
</organism>
<evidence type="ECO:0000313" key="2">
    <source>
        <dbReference type="EMBL" id="MBP2708142.1"/>
    </source>
</evidence>
<dbReference type="InterPro" id="IPR000073">
    <property type="entry name" value="AB_hydrolase_1"/>
</dbReference>
<dbReference type="Proteomes" id="UP000674234">
    <property type="component" value="Unassembled WGS sequence"/>
</dbReference>
<accession>A0A940WR96</accession>
<gene>
    <name evidence="2" type="ORF">JOL79_30620</name>
</gene>
<name>A0A940WR96_9ACTN</name>
<dbReference type="GO" id="GO:0004806">
    <property type="term" value="F:triacylglycerol lipase activity"/>
    <property type="evidence" value="ECO:0007669"/>
    <property type="project" value="TreeGrafter"/>
</dbReference>